<sequence length="223" mass="25333">MASVKHPYMPHGLVLPGFVPNVLAYETILGVFFGCSALVVLIMFIITGRYKYLTTTERLLAGWWMCTGIIHFIIEGNVVVNSKYYQDNTGNILNEIWKEYTKADSRYATRDAFIITMEAVTAFAWGPLSFLIVLGVLYRTSWRFSVMIIVSLGQLYGDVLYYMTCIYEGVHKYSRQEPLYFYGYFIGANAIWILVPSLCITYCAKNINAAVAVSRLVNGKKEI</sequence>
<dbReference type="PANTHER" id="PTHR14207">
    <property type="entry name" value="STEROL ISOMERASE"/>
    <property type="match status" value="1"/>
</dbReference>
<organism evidence="14 15">
    <name type="scientific">Volvox reticuliferus</name>
    <dbReference type="NCBI Taxonomy" id="1737510"/>
    <lineage>
        <taxon>Eukaryota</taxon>
        <taxon>Viridiplantae</taxon>
        <taxon>Chlorophyta</taxon>
        <taxon>core chlorophytes</taxon>
        <taxon>Chlorophyceae</taxon>
        <taxon>CS clade</taxon>
        <taxon>Chlamydomonadales</taxon>
        <taxon>Volvocaceae</taxon>
        <taxon>Volvox</taxon>
    </lineage>
</organism>
<dbReference type="Proteomes" id="UP000722791">
    <property type="component" value="Unassembled WGS sequence"/>
</dbReference>
<evidence type="ECO:0000256" key="9">
    <source>
        <dbReference type="ARBA" id="ARBA00023136"/>
    </source>
</evidence>
<dbReference type="GO" id="GO:0005783">
    <property type="term" value="C:endoplasmic reticulum"/>
    <property type="evidence" value="ECO:0007669"/>
    <property type="project" value="TreeGrafter"/>
</dbReference>
<comment type="similarity">
    <text evidence="2">Belongs to the EBP family.</text>
</comment>
<dbReference type="EMBL" id="BNCQ01000004">
    <property type="protein sequence ID" value="GIL97027.1"/>
    <property type="molecule type" value="Genomic_DNA"/>
</dbReference>
<dbReference type="GO" id="GO:0004769">
    <property type="term" value="F:steroid Delta-isomerase activity"/>
    <property type="evidence" value="ECO:0007669"/>
    <property type="project" value="TreeGrafter"/>
</dbReference>
<keyword evidence="3" id="KW-0444">Lipid biosynthesis</keyword>
<evidence type="ECO:0000256" key="1">
    <source>
        <dbReference type="ARBA" id="ARBA00004141"/>
    </source>
</evidence>
<name>A0A8J4BX53_9CHLO</name>
<evidence type="ECO:0000313" key="15">
    <source>
        <dbReference type="Proteomes" id="UP000722791"/>
    </source>
</evidence>
<reference evidence="14" key="1">
    <citation type="journal article" date="2021" name="Proc. Natl. Acad. Sci. U.S.A.">
        <title>Three genomes in the algal genus Volvox reveal the fate of a haploid sex-determining region after a transition to homothallism.</title>
        <authorList>
            <person name="Yamamoto K."/>
            <person name="Hamaji T."/>
            <person name="Kawai-Toyooka H."/>
            <person name="Matsuzaki R."/>
            <person name="Takahashi F."/>
            <person name="Nishimura Y."/>
            <person name="Kawachi M."/>
            <person name="Noguchi H."/>
            <person name="Minakuchi Y."/>
            <person name="Umen J.G."/>
            <person name="Toyoda A."/>
            <person name="Nozaki H."/>
        </authorList>
    </citation>
    <scope>NUCLEOTIDE SEQUENCE</scope>
    <source>
        <strain evidence="14">NIES-3785</strain>
    </source>
</reference>
<proteinExistence type="inferred from homology"/>
<keyword evidence="8" id="KW-0443">Lipid metabolism</keyword>
<evidence type="ECO:0000313" key="14">
    <source>
        <dbReference type="EMBL" id="GIL97027.1"/>
    </source>
</evidence>
<dbReference type="AlphaFoldDB" id="A0A8J4BX53"/>
<comment type="subcellular location">
    <subcellularLocation>
        <location evidence="1">Membrane</location>
        <topology evidence="1">Multi-pass membrane protein</topology>
    </subcellularLocation>
</comment>
<dbReference type="GO" id="GO:0016020">
    <property type="term" value="C:membrane"/>
    <property type="evidence" value="ECO:0007669"/>
    <property type="project" value="UniProtKB-SubCell"/>
</dbReference>
<evidence type="ECO:0000256" key="5">
    <source>
        <dbReference type="ARBA" id="ARBA00022955"/>
    </source>
</evidence>
<dbReference type="Pfam" id="PF05241">
    <property type="entry name" value="EBP"/>
    <property type="match status" value="1"/>
</dbReference>
<keyword evidence="5" id="KW-0752">Steroid biosynthesis</keyword>
<dbReference type="GO" id="GO:0047750">
    <property type="term" value="F:cholestenol delta-isomerase activity"/>
    <property type="evidence" value="ECO:0007669"/>
    <property type="project" value="InterPro"/>
</dbReference>
<evidence type="ECO:0000256" key="8">
    <source>
        <dbReference type="ARBA" id="ARBA00023098"/>
    </source>
</evidence>
<evidence type="ECO:0000256" key="7">
    <source>
        <dbReference type="ARBA" id="ARBA00023011"/>
    </source>
</evidence>
<evidence type="ECO:0000256" key="3">
    <source>
        <dbReference type="ARBA" id="ARBA00022516"/>
    </source>
</evidence>
<evidence type="ECO:0000256" key="11">
    <source>
        <dbReference type="ARBA" id="ARBA00023221"/>
    </source>
</evidence>
<dbReference type="PANTHER" id="PTHR14207:SF0">
    <property type="entry name" value="3-BETA-HYDROXYSTEROID-DELTA(8),DELTA(7)-ISOMERASE"/>
    <property type="match status" value="1"/>
</dbReference>
<protein>
    <recommendedName>
        <fullName evidence="13">EXPERA domain-containing protein</fullName>
    </recommendedName>
</protein>
<evidence type="ECO:0000256" key="10">
    <source>
        <dbReference type="ARBA" id="ARBA00023166"/>
    </source>
</evidence>
<keyword evidence="4" id="KW-0812">Transmembrane</keyword>
<gene>
    <name evidence="14" type="ORF">Vretimale_2742</name>
</gene>
<dbReference type="PROSITE" id="PS51751">
    <property type="entry name" value="EXPERA"/>
    <property type="match status" value="1"/>
</dbReference>
<keyword evidence="9" id="KW-0472">Membrane</keyword>
<keyword evidence="10" id="KW-1207">Sterol metabolism</keyword>
<keyword evidence="7" id="KW-0756">Sterol biosynthesis</keyword>
<dbReference type="OrthoDB" id="58557at2759"/>
<evidence type="ECO:0000256" key="4">
    <source>
        <dbReference type="ARBA" id="ARBA00022692"/>
    </source>
</evidence>
<evidence type="ECO:0000259" key="13">
    <source>
        <dbReference type="PROSITE" id="PS51751"/>
    </source>
</evidence>
<keyword evidence="12" id="KW-0413">Isomerase</keyword>
<evidence type="ECO:0000256" key="6">
    <source>
        <dbReference type="ARBA" id="ARBA00022989"/>
    </source>
</evidence>
<feature type="domain" description="EXPERA" evidence="13">
    <location>
        <begin position="56"/>
        <end position="200"/>
    </location>
</feature>
<dbReference type="InterPro" id="IPR007905">
    <property type="entry name" value="EBP"/>
</dbReference>
<accession>A0A8J4BX53</accession>
<dbReference type="InterPro" id="IPR033118">
    <property type="entry name" value="EXPERA"/>
</dbReference>
<evidence type="ECO:0000256" key="12">
    <source>
        <dbReference type="ARBA" id="ARBA00023235"/>
    </source>
</evidence>
<keyword evidence="11" id="KW-0753">Steroid metabolism</keyword>
<comment type="caution">
    <text evidence="14">The sequence shown here is derived from an EMBL/GenBank/DDBJ whole genome shotgun (WGS) entry which is preliminary data.</text>
</comment>
<dbReference type="GO" id="GO:0016126">
    <property type="term" value="P:sterol biosynthetic process"/>
    <property type="evidence" value="ECO:0007669"/>
    <property type="project" value="UniProtKB-KW"/>
</dbReference>
<evidence type="ECO:0000256" key="2">
    <source>
        <dbReference type="ARBA" id="ARBA00008337"/>
    </source>
</evidence>
<dbReference type="GO" id="GO:0000247">
    <property type="term" value="F:C-8 sterol isomerase activity"/>
    <property type="evidence" value="ECO:0007669"/>
    <property type="project" value="TreeGrafter"/>
</dbReference>
<keyword evidence="6" id="KW-1133">Transmembrane helix</keyword>